<keyword evidence="7" id="KW-1185">Reference proteome</keyword>
<dbReference type="OrthoDB" id="185373at2759"/>
<feature type="region of interest" description="Disordered" evidence="5">
    <location>
        <begin position="49"/>
        <end position="70"/>
    </location>
</feature>
<evidence type="ECO:0000313" key="7">
    <source>
        <dbReference type="Proteomes" id="UP000714275"/>
    </source>
</evidence>
<feature type="compositionally biased region" description="Basic residues" evidence="5">
    <location>
        <begin position="572"/>
        <end position="583"/>
    </location>
</feature>
<comment type="subunit">
    <text evidence="4">Binds to mitochondrial small subunit 15S rRNA.</text>
</comment>
<dbReference type="EMBL" id="JABBWD010000029">
    <property type="protein sequence ID" value="KAG1776056.1"/>
    <property type="molecule type" value="Genomic_DNA"/>
</dbReference>
<dbReference type="Proteomes" id="UP000714275">
    <property type="component" value="Unassembled WGS sequence"/>
</dbReference>
<evidence type="ECO:0000256" key="5">
    <source>
        <dbReference type="SAM" id="MobiDB-lite"/>
    </source>
</evidence>
<organism evidence="6 7">
    <name type="scientific">Suillus placidus</name>
    <dbReference type="NCBI Taxonomy" id="48579"/>
    <lineage>
        <taxon>Eukaryota</taxon>
        <taxon>Fungi</taxon>
        <taxon>Dikarya</taxon>
        <taxon>Basidiomycota</taxon>
        <taxon>Agaricomycotina</taxon>
        <taxon>Agaricomycetes</taxon>
        <taxon>Agaricomycetidae</taxon>
        <taxon>Boletales</taxon>
        <taxon>Suillineae</taxon>
        <taxon>Suillaceae</taxon>
        <taxon>Suillus</taxon>
    </lineage>
</organism>
<dbReference type="InterPro" id="IPR011990">
    <property type="entry name" value="TPR-like_helical_dom_sf"/>
</dbReference>
<dbReference type="PANTHER" id="PTHR47447">
    <property type="entry name" value="OS03G0856100 PROTEIN"/>
    <property type="match status" value="1"/>
</dbReference>
<dbReference type="Pfam" id="PF13812">
    <property type="entry name" value="PPR_3"/>
    <property type="match status" value="1"/>
</dbReference>
<dbReference type="PANTHER" id="PTHR47447:SF17">
    <property type="entry name" value="OS12G0638900 PROTEIN"/>
    <property type="match status" value="1"/>
</dbReference>
<protein>
    <submittedName>
        <fullName evidence="6">Uncharacterized protein</fullName>
    </submittedName>
</protein>
<dbReference type="AlphaFoldDB" id="A0A9P7D2H9"/>
<name>A0A9P7D2H9_9AGAM</name>
<evidence type="ECO:0000313" key="6">
    <source>
        <dbReference type="EMBL" id="KAG1776056.1"/>
    </source>
</evidence>
<dbReference type="Gene3D" id="1.25.40.10">
    <property type="entry name" value="Tetratricopeptide repeat domain"/>
    <property type="match status" value="1"/>
</dbReference>
<reference evidence="6" key="1">
    <citation type="journal article" date="2020" name="New Phytol.">
        <title>Comparative genomics reveals dynamic genome evolution in host specialist ectomycorrhizal fungi.</title>
        <authorList>
            <person name="Lofgren L.A."/>
            <person name="Nguyen N.H."/>
            <person name="Vilgalys R."/>
            <person name="Ruytinx J."/>
            <person name="Liao H.L."/>
            <person name="Branco S."/>
            <person name="Kuo A."/>
            <person name="LaButti K."/>
            <person name="Lipzen A."/>
            <person name="Andreopoulos W."/>
            <person name="Pangilinan J."/>
            <person name="Riley R."/>
            <person name="Hundley H."/>
            <person name="Na H."/>
            <person name="Barry K."/>
            <person name="Grigoriev I.V."/>
            <person name="Stajich J.E."/>
            <person name="Kennedy P.G."/>
        </authorList>
    </citation>
    <scope>NUCLEOTIDE SEQUENCE</scope>
    <source>
        <strain evidence="6">DOB743</strain>
    </source>
</reference>
<evidence type="ECO:0000256" key="3">
    <source>
        <dbReference type="ARBA" id="ARBA00044493"/>
    </source>
</evidence>
<evidence type="ECO:0000256" key="4">
    <source>
        <dbReference type="ARBA" id="ARBA00044511"/>
    </source>
</evidence>
<sequence>MDNTPRPDLDAPVTASSRHITSSFRHVLKLRFASQGFTSFFCSTSYSLNSSPQSQTSSHNKIRDSDSSNIQEPARRVFRSRVNGLLRSIDSRILAKGPDDVEVYIHDKISVAKFDNVYRSTMFNRLIRFLLERDLFKLAISVYKRMLQEQFLPSRDISLKITAVTEVVDDMANAFVSMRNVDLSASGNMVSAMVTACMRAEQMSAAERWLKKYESDCMEQGVAPDAAPYAAILETLQEIQPENSRAVQATLYRMRSEGVTPDISVFNTLIRSSLARREYTEAFGLYHAIMANRSASLLPSDLTFKKLYHVSKFFGHKRSRKYKRPDNAVPPRQLFRDMVQCHLLRTGNAPLAHSNIISISCLHLALRTFMTLEDYPAALMTLRAFDYFGFQPNLQTYLIVITSLVLRIKQELGHVCRAGQYRFADFVMHMRPQEPPDIDVLERRIQHGEPVLELSGSSSVGPETVTHLLTLGEPTASSRSETAHAGRKRLPTPVIPTVDMLIGATLLLPFQELSLAPLVRLLRKMMFVSLFRKAAGCKREGWDWKVAVGPILSGAKEEMWNDFEPPPESRPVTKRKRRGRIGAKRGSLPSSASRVRRMVKKQTLQSMQGRSTRTSRILTSE</sequence>
<keyword evidence="2" id="KW-0677">Repeat</keyword>
<feature type="compositionally biased region" description="Low complexity" evidence="5">
    <location>
        <begin position="49"/>
        <end position="58"/>
    </location>
</feature>
<accession>A0A9P7D2H9</accession>
<feature type="region of interest" description="Disordered" evidence="5">
    <location>
        <begin position="559"/>
        <end position="621"/>
    </location>
</feature>
<comment type="function">
    <text evidence="3">Regulates mitochondrial small subunit maturation by controlling 15S rRNA 5'-end processing. Localizes to the 5' precursor of the 15S rRNA in a position that is subsequently occupied by mS47 in the mature yeast mtSSU. Uses structure and sequence-specific RNA recognition, binding to a single-stranded region of the precursor and specifically recognizing bases -6 to -1. The exchange of Ccm1 for mS47 is coupled to the irreversible removal of precursor rRNA that is accompanied by conformational changes of the mitoribosomal proteins uS5m and mS26. These conformational changes signal completion of 5'-end rRNA processing through protection of the mature 5'-end of the 15S rRNA and stabilization of mS47. The removal of the 5' precursor together with the dissociation of Ccm1 may be catalyzed by the 5'-3' exoribonuclease Pet127. Involved in the specific removal of group I introns in mitochondrial encoded transcripts.</text>
</comment>
<dbReference type="InterPro" id="IPR002885">
    <property type="entry name" value="PPR_rpt"/>
</dbReference>
<comment type="similarity">
    <text evidence="1">Belongs to the CCM1 family.</text>
</comment>
<gene>
    <name evidence="6" type="ORF">EV702DRAFT_1198668</name>
</gene>
<proteinExistence type="inferred from homology"/>
<comment type="caution">
    <text evidence="6">The sequence shown here is derived from an EMBL/GenBank/DDBJ whole genome shotgun (WGS) entry which is preliminary data.</text>
</comment>
<evidence type="ECO:0000256" key="2">
    <source>
        <dbReference type="ARBA" id="ARBA00022737"/>
    </source>
</evidence>
<feature type="compositionally biased region" description="Polar residues" evidence="5">
    <location>
        <begin position="602"/>
        <end position="621"/>
    </location>
</feature>
<evidence type="ECO:0000256" key="1">
    <source>
        <dbReference type="ARBA" id="ARBA00006192"/>
    </source>
</evidence>